<feature type="binding site" evidence="12">
    <location>
        <position position="76"/>
    </location>
    <ligand>
        <name>Fe cation</name>
        <dbReference type="ChEBI" id="CHEBI:24875"/>
    </ligand>
</feature>
<dbReference type="EMBL" id="PKKJ01000001">
    <property type="protein sequence ID" value="PKY66840.1"/>
    <property type="molecule type" value="Genomic_DNA"/>
</dbReference>
<dbReference type="InterPro" id="IPR002481">
    <property type="entry name" value="FUR"/>
</dbReference>
<evidence type="ECO:0000256" key="12">
    <source>
        <dbReference type="PIRSR" id="PIRSR602481-2"/>
    </source>
</evidence>
<dbReference type="PANTHER" id="PTHR33202">
    <property type="entry name" value="ZINC UPTAKE REGULATION PROTEIN"/>
    <property type="match status" value="1"/>
</dbReference>
<evidence type="ECO:0000256" key="10">
    <source>
        <dbReference type="ARBA" id="ARBA00023163"/>
    </source>
</evidence>
<comment type="cofactor">
    <cofactor evidence="11">
        <name>Zn(2+)</name>
        <dbReference type="ChEBI" id="CHEBI:29105"/>
    </cofactor>
    <text evidence="11">Binds 1 zinc ion per subunit.</text>
</comment>
<feature type="binding site" evidence="11">
    <location>
        <position position="85"/>
    </location>
    <ligand>
        <name>Zn(2+)</name>
        <dbReference type="ChEBI" id="CHEBI:29105"/>
    </ligand>
</feature>
<evidence type="ECO:0000313" key="13">
    <source>
        <dbReference type="EMBL" id="PKY66840.1"/>
    </source>
</evidence>
<dbReference type="Proteomes" id="UP000234545">
    <property type="component" value="Unassembled WGS sequence"/>
</dbReference>
<evidence type="ECO:0000313" key="14">
    <source>
        <dbReference type="Proteomes" id="UP000234545"/>
    </source>
</evidence>
<comment type="caution">
    <text evidence="13">The sequence shown here is derived from an EMBL/GenBank/DDBJ whole genome shotgun (WGS) entry which is preliminary data.</text>
</comment>
<dbReference type="InterPro" id="IPR043135">
    <property type="entry name" value="Fur_C"/>
</dbReference>
<dbReference type="Gene3D" id="3.30.1490.190">
    <property type="match status" value="1"/>
</dbReference>
<gene>
    <name evidence="13" type="ORF">CYJ25_00930</name>
</gene>
<evidence type="ECO:0000256" key="11">
    <source>
        <dbReference type="PIRSR" id="PIRSR602481-1"/>
    </source>
</evidence>
<keyword evidence="7 11" id="KW-0862">Zinc</keyword>
<keyword evidence="8" id="KW-0805">Transcription regulation</keyword>
<dbReference type="PANTHER" id="PTHR33202:SF2">
    <property type="entry name" value="FERRIC UPTAKE REGULATION PROTEIN"/>
    <property type="match status" value="1"/>
</dbReference>
<evidence type="ECO:0000256" key="6">
    <source>
        <dbReference type="ARBA" id="ARBA00022723"/>
    </source>
</evidence>
<dbReference type="OrthoDB" id="8659436at2"/>
<comment type="subunit">
    <text evidence="3">Homodimer.</text>
</comment>
<dbReference type="SUPFAM" id="SSF46785">
    <property type="entry name" value="Winged helix' DNA-binding domain"/>
    <property type="match status" value="1"/>
</dbReference>
<feature type="binding site" evidence="11">
    <location>
        <position position="122"/>
    </location>
    <ligand>
        <name>Zn(2+)</name>
        <dbReference type="ChEBI" id="CHEBI:29105"/>
    </ligand>
</feature>
<evidence type="ECO:0000256" key="8">
    <source>
        <dbReference type="ARBA" id="ARBA00023015"/>
    </source>
</evidence>
<keyword evidence="9" id="KW-0238">DNA-binding</keyword>
<dbReference type="InterPro" id="IPR036390">
    <property type="entry name" value="WH_DNA-bd_sf"/>
</dbReference>
<dbReference type="GO" id="GO:0000976">
    <property type="term" value="F:transcription cis-regulatory region binding"/>
    <property type="evidence" value="ECO:0007669"/>
    <property type="project" value="TreeGrafter"/>
</dbReference>
<feature type="binding site" evidence="12">
    <location>
        <position position="97"/>
    </location>
    <ligand>
        <name>Fe cation</name>
        <dbReference type="ChEBI" id="CHEBI:24875"/>
    </ligand>
</feature>
<feature type="binding site" evidence="12">
    <location>
        <position position="114"/>
    </location>
    <ligand>
        <name>Fe cation</name>
        <dbReference type="ChEBI" id="CHEBI:24875"/>
    </ligand>
</feature>
<evidence type="ECO:0000256" key="5">
    <source>
        <dbReference type="ARBA" id="ARBA00022491"/>
    </source>
</evidence>
<evidence type="ECO:0000256" key="9">
    <source>
        <dbReference type="ARBA" id="ARBA00023125"/>
    </source>
</evidence>
<comment type="cofactor">
    <cofactor evidence="12">
        <name>Mn(2+)</name>
        <dbReference type="ChEBI" id="CHEBI:29035"/>
    </cofactor>
    <cofactor evidence="12">
        <name>Fe(2+)</name>
        <dbReference type="ChEBI" id="CHEBI:29033"/>
    </cofactor>
    <text evidence="12">Binds 1 Mn(2+) or Fe(2+) ion per subunit.</text>
</comment>
<feature type="binding site" evidence="11">
    <location>
        <position position="125"/>
    </location>
    <ligand>
        <name>Zn(2+)</name>
        <dbReference type="ChEBI" id="CHEBI:29105"/>
    </ligand>
</feature>
<evidence type="ECO:0000256" key="3">
    <source>
        <dbReference type="ARBA" id="ARBA00011738"/>
    </source>
</evidence>
<keyword evidence="4" id="KW-0963">Cytoplasm</keyword>
<comment type="similarity">
    <text evidence="2">Belongs to the Fur family.</text>
</comment>
<dbReference type="RefSeq" id="WP_101627348.1">
    <property type="nucleotide sequence ID" value="NZ_PKKJ01000001.1"/>
</dbReference>
<sequence length="145" mass="16167">MQRMTKQRQAVFAELTRVPDFRSAQQIFEDLHKQGHKVGLATVYRNLQALADGRDVDVLRSIDGESLFRVCHSSTHHHHLVCRNCGHTEEIELETTEKWIHDIASTHGFTAVEHSVELFGLCQTCSASAADDKGPAGTQSSQDAQ</sequence>
<evidence type="ECO:0000256" key="1">
    <source>
        <dbReference type="ARBA" id="ARBA00004496"/>
    </source>
</evidence>
<dbReference type="GO" id="GO:1900376">
    <property type="term" value="P:regulation of secondary metabolite biosynthetic process"/>
    <property type="evidence" value="ECO:0007669"/>
    <property type="project" value="TreeGrafter"/>
</dbReference>
<evidence type="ECO:0000256" key="7">
    <source>
        <dbReference type="ARBA" id="ARBA00022833"/>
    </source>
</evidence>
<dbReference type="GO" id="GO:0045892">
    <property type="term" value="P:negative regulation of DNA-templated transcription"/>
    <property type="evidence" value="ECO:0007669"/>
    <property type="project" value="TreeGrafter"/>
</dbReference>
<feature type="binding site" evidence="11">
    <location>
        <position position="82"/>
    </location>
    <ligand>
        <name>Zn(2+)</name>
        <dbReference type="ChEBI" id="CHEBI:29105"/>
    </ligand>
</feature>
<keyword evidence="6 11" id="KW-0479">Metal-binding</keyword>
<name>A0A2I1I6T6_9ACTO</name>
<dbReference type="Gene3D" id="1.10.10.10">
    <property type="entry name" value="Winged helix-like DNA-binding domain superfamily/Winged helix DNA-binding domain"/>
    <property type="match status" value="1"/>
</dbReference>
<keyword evidence="12" id="KW-0408">Iron</keyword>
<dbReference type="GO" id="GO:0003700">
    <property type="term" value="F:DNA-binding transcription factor activity"/>
    <property type="evidence" value="ECO:0007669"/>
    <property type="project" value="InterPro"/>
</dbReference>
<accession>A0A2I1I6T6</accession>
<evidence type="ECO:0000256" key="2">
    <source>
        <dbReference type="ARBA" id="ARBA00007957"/>
    </source>
</evidence>
<dbReference type="CDD" id="cd07153">
    <property type="entry name" value="Fur_like"/>
    <property type="match status" value="1"/>
</dbReference>
<protein>
    <submittedName>
        <fullName evidence="13">Transcriptional repressor</fullName>
    </submittedName>
</protein>
<comment type="subcellular location">
    <subcellularLocation>
        <location evidence="1">Cytoplasm</location>
    </subcellularLocation>
</comment>
<dbReference type="GO" id="GO:0005829">
    <property type="term" value="C:cytosol"/>
    <property type="evidence" value="ECO:0007669"/>
    <property type="project" value="TreeGrafter"/>
</dbReference>
<evidence type="ECO:0000256" key="4">
    <source>
        <dbReference type="ARBA" id="ARBA00022490"/>
    </source>
</evidence>
<reference evidence="13 14" key="1">
    <citation type="submission" date="2017-12" db="EMBL/GenBank/DDBJ databases">
        <title>Phylogenetic diversity of female urinary microbiome.</title>
        <authorList>
            <person name="Thomas-White K."/>
            <person name="Wolfe A.J."/>
        </authorList>
    </citation>
    <scope>NUCLEOTIDE SEQUENCE [LARGE SCALE GENOMIC DNA]</scope>
    <source>
        <strain evidence="13 14">UMB0250</strain>
    </source>
</reference>
<organism evidence="13 14">
    <name type="scientific">Schaalia turicensis</name>
    <dbReference type="NCBI Taxonomy" id="131111"/>
    <lineage>
        <taxon>Bacteria</taxon>
        <taxon>Bacillati</taxon>
        <taxon>Actinomycetota</taxon>
        <taxon>Actinomycetes</taxon>
        <taxon>Actinomycetales</taxon>
        <taxon>Actinomycetaceae</taxon>
        <taxon>Schaalia</taxon>
    </lineage>
</organism>
<keyword evidence="10" id="KW-0804">Transcription</keyword>
<dbReference type="AlphaFoldDB" id="A0A2I1I6T6"/>
<dbReference type="GO" id="GO:0008270">
    <property type="term" value="F:zinc ion binding"/>
    <property type="evidence" value="ECO:0007669"/>
    <property type="project" value="TreeGrafter"/>
</dbReference>
<dbReference type="InterPro" id="IPR036388">
    <property type="entry name" value="WH-like_DNA-bd_sf"/>
</dbReference>
<keyword evidence="5" id="KW-0678">Repressor</keyword>
<proteinExistence type="inferred from homology"/>
<dbReference type="Pfam" id="PF01475">
    <property type="entry name" value="FUR"/>
    <property type="match status" value="1"/>
</dbReference>